<dbReference type="GO" id="GO:0043531">
    <property type="term" value="F:ADP binding"/>
    <property type="evidence" value="ECO:0007669"/>
    <property type="project" value="InterPro"/>
</dbReference>
<comment type="caution">
    <text evidence="7">The sequence shown here is derived from an EMBL/GenBank/DDBJ whole genome shotgun (WGS) entry which is preliminary data.</text>
</comment>
<dbReference type="Pfam" id="PF18052">
    <property type="entry name" value="Rx_N"/>
    <property type="match status" value="1"/>
</dbReference>
<keyword evidence="5" id="KW-0611">Plant defense</keyword>
<dbReference type="GO" id="GO:0006952">
    <property type="term" value="P:defense response"/>
    <property type="evidence" value="ECO:0007669"/>
    <property type="project" value="UniProtKB-KW"/>
</dbReference>
<gene>
    <name evidence="7" type="primary">ga31211</name>
    <name evidence="7" type="ORF">PR202_ga31211</name>
</gene>
<protein>
    <recommendedName>
        <fullName evidence="6">Disease resistance N-terminal domain-containing protein</fullName>
    </recommendedName>
</protein>
<dbReference type="Gene3D" id="3.40.50.300">
    <property type="entry name" value="P-loop containing nucleotide triphosphate hydrolases"/>
    <property type="match status" value="2"/>
</dbReference>
<evidence type="ECO:0000313" key="8">
    <source>
        <dbReference type="Proteomes" id="UP001054889"/>
    </source>
</evidence>
<dbReference type="Proteomes" id="UP001054889">
    <property type="component" value="Unassembled WGS sequence"/>
</dbReference>
<proteinExistence type="inferred from homology"/>
<dbReference type="PANTHER" id="PTHR33377:SF101">
    <property type="entry name" value="NB-ARC DOMAIN CONTAINING PROTEIN, EXPRESSED"/>
    <property type="match status" value="1"/>
</dbReference>
<organism evidence="7 8">
    <name type="scientific">Eleusine coracana subsp. coracana</name>
    <dbReference type="NCBI Taxonomy" id="191504"/>
    <lineage>
        <taxon>Eukaryota</taxon>
        <taxon>Viridiplantae</taxon>
        <taxon>Streptophyta</taxon>
        <taxon>Embryophyta</taxon>
        <taxon>Tracheophyta</taxon>
        <taxon>Spermatophyta</taxon>
        <taxon>Magnoliopsida</taxon>
        <taxon>Liliopsida</taxon>
        <taxon>Poales</taxon>
        <taxon>Poaceae</taxon>
        <taxon>PACMAD clade</taxon>
        <taxon>Chloridoideae</taxon>
        <taxon>Cynodonteae</taxon>
        <taxon>Eleusininae</taxon>
        <taxon>Eleusine</taxon>
    </lineage>
</organism>
<keyword evidence="3" id="KW-0677">Repeat</keyword>
<dbReference type="InterPro" id="IPR041118">
    <property type="entry name" value="Rx_N"/>
</dbReference>
<dbReference type="AlphaFoldDB" id="A0AAV5DRE4"/>
<reference evidence="7" key="1">
    <citation type="journal article" date="2018" name="DNA Res.">
        <title>Multiple hybrid de novo genome assembly of finger millet, an orphan allotetraploid crop.</title>
        <authorList>
            <person name="Hatakeyama M."/>
            <person name="Aluri S."/>
            <person name="Balachadran M.T."/>
            <person name="Sivarajan S.R."/>
            <person name="Patrignani A."/>
            <person name="Gruter S."/>
            <person name="Poveda L."/>
            <person name="Shimizu-Inatsugi R."/>
            <person name="Baeten J."/>
            <person name="Francoijs K.J."/>
            <person name="Nataraja K.N."/>
            <person name="Reddy Y.A.N."/>
            <person name="Phadnis S."/>
            <person name="Ravikumar R.L."/>
            <person name="Schlapbach R."/>
            <person name="Sreeman S.M."/>
            <person name="Shimizu K.K."/>
        </authorList>
    </citation>
    <scope>NUCLEOTIDE SEQUENCE</scope>
</reference>
<evidence type="ECO:0000256" key="5">
    <source>
        <dbReference type="ARBA" id="ARBA00022821"/>
    </source>
</evidence>
<evidence type="ECO:0000256" key="4">
    <source>
        <dbReference type="ARBA" id="ARBA00022741"/>
    </source>
</evidence>
<keyword evidence="4" id="KW-0547">Nucleotide-binding</keyword>
<dbReference type="InterPro" id="IPR027417">
    <property type="entry name" value="P-loop_NTPase"/>
</dbReference>
<name>A0AAV5DRE4_ELECO</name>
<dbReference type="SUPFAM" id="SSF52540">
    <property type="entry name" value="P-loop containing nucleoside triphosphate hydrolases"/>
    <property type="match status" value="1"/>
</dbReference>
<keyword evidence="2" id="KW-0433">Leucine-rich repeat</keyword>
<sequence length="482" mass="53577">MAEAIVSAVVGEAVSRVVSLVTGNFSPQQRTEAKLQRICRLLIRIHSVVEEAKGRQIENQGVLQWLSQLIDGEYQGRYLIDTIGCSEHELDGDEKKGCYEVSLPQASTLSLFNPAKRMRVAASAVKSVLSCRVRGPRVADGEIDRVLENLQGLSGDLVEFIMLVQGYQPAIRRPLATNIFLEGQMFGRHVEKERIVNFLLHDSGGNSTGQLDVLPVVGDIGVGKTTLVQHACDDPRVRNHFPLIKRDFSNKRVLMVFEDVDMREKQMLEELLPSLRCATQGSKIIFTTNNRRVASMGTVEPIILKVLPCPEYWFFFKAHAFAGRDVEENHMLIAAGKAIATKLNGSFFGAKIVGGLLKDHPYPAFWCKVLRSNIGGLSLLGDGTNYIADLAENLLPNHVDLCHVTISKNQYSSQTELARIYDLCEPQGSNNTTCMADDVVFARVLLCKSVLPFQNQYYYCTVDSKNSCSSELAARSIRQHIM</sequence>
<dbReference type="PANTHER" id="PTHR33377">
    <property type="entry name" value="OS10G0134700 PROTEIN-RELATED"/>
    <property type="match status" value="1"/>
</dbReference>
<evidence type="ECO:0000256" key="2">
    <source>
        <dbReference type="ARBA" id="ARBA00022614"/>
    </source>
</evidence>
<evidence type="ECO:0000313" key="7">
    <source>
        <dbReference type="EMBL" id="GJN12889.1"/>
    </source>
</evidence>
<comment type="similarity">
    <text evidence="1">Belongs to the disease resistance NB-LRR family.</text>
</comment>
<evidence type="ECO:0000259" key="6">
    <source>
        <dbReference type="Pfam" id="PF18052"/>
    </source>
</evidence>
<reference evidence="7" key="2">
    <citation type="submission" date="2021-12" db="EMBL/GenBank/DDBJ databases">
        <title>Resequencing data analysis of finger millet.</title>
        <authorList>
            <person name="Hatakeyama M."/>
            <person name="Aluri S."/>
            <person name="Balachadran M.T."/>
            <person name="Sivarajan S.R."/>
            <person name="Poveda L."/>
            <person name="Shimizu-Inatsugi R."/>
            <person name="Schlapbach R."/>
            <person name="Sreeman S.M."/>
            <person name="Shimizu K.K."/>
        </authorList>
    </citation>
    <scope>NUCLEOTIDE SEQUENCE</scope>
</reference>
<evidence type="ECO:0000256" key="1">
    <source>
        <dbReference type="ARBA" id="ARBA00008894"/>
    </source>
</evidence>
<accession>A0AAV5DRE4</accession>
<feature type="domain" description="Disease resistance N-terminal" evidence="6">
    <location>
        <begin position="9"/>
        <end position="87"/>
    </location>
</feature>
<dbReference type="EMBL" id="BQKI01000026">
    <property type="protein sequence ID" value="GJN12889.1"/>
    <property type="molecule type" value="Genomic_DNA"/>
</dbReference>
<keyword evidence="8" id="KW-1185">Reference proteome</keyword>
<evidence type="ECO:0000256" key="3">
    <source>
        <dbReference type="ARBA" id="ARBA00022737"/>
    </source>
</evidence>